<dbReference type="RefSeq" id="WP_147847013.1">
    <property type="nucleotide sequence ID" value="NZ_VDUZ01000010.1"/>
</dbReference>
<evidence type="ECO:0000256" key="1">
    <source>
        <dbReference type="SAM" id="MobiDB-lite"/>
    </source>
</evidence>
<evidence type="ECO:0000313" key="2">
    <source>
        <dbReference type="EMBL" id="TXL76749.1"/>
    </source>
</evidence>
<accession>A0A5C8PQQ5</accession>
<gene>
    <name evidence="2" type="ORF">FHP25_11190</name>
</gene>
<dbReference type="AlphaFoldDB" id="A0A5C8PQQ5"/>
<name>A0A5C8PQQ5_9HYPH</name>
<sequence>MPLRTVAAFVVGVKAARAVLVGTWVAQLRQFDCAGKSRTWQHPCDACGDARKQDRRRETRDNNDNND</sequence>
<organism evidence="2 3">
    <name type="scientific">Vineibacter terrae</name>
    <dbReference type="NCBI Taxonomy" id="2586908"/>
    <lineage>
        <taxon>Bacteria</taxon>
        <taxon>Pseudomonadati</taxon>
        <taxon>Pseudomonadota</taxon>
        <taxon>Alphaproteobacteria</taxon>
        <taxon>Hyphomicrobiales</taxon>
        <taxon>Vineibacter</taxon>
    </lineage>
</organism>
<proteinExistence type="predicted"/>
<protein>
    <submittedName>
        <fullName evidence="2">Uncharacterized protein</fullName>
    </submittedName>
</protein>
<reference evidence="2 3" key="1">
    <citation type="submission" date="2019-06" db="EMBL/GenBank/DDBJ databases">
        <title>New taxonomy in bacterial strain CC-CFT640, isolated from vineyard.</title>
        <authorList>
            <person name="Lin S.-Y."/>
            <person name="Tsai C.-F."/>
            <person name="Young C.-C."/>
        </authorList>
    </citation>
    <scope>NUCLEOTIDE SEQUENCE [LARGE SCALE GENOMIC DNA]</scope>
    <source>
        <strain evidence="2 3">CC-CFT640</strain>
    </source>
</reference>
<evidence type="ECO:0000313" key="3">
    <source>
        <dbReference type="Proteomes" id="UP000321638"/>
    </source>
</evidence>
<keyword evidence="3" id="KW-1185">Reference proteome</keyword>
<comment type="caution">
    <text evidence="2">The sequence shown here is derived from an EMBL/GenBank/DDBJ whole genome shotgun (WGS) entry which is preliminary data.</text>
</comment>
<feature type="region of interest" description="Disordered" evidence="1">
    <location>
        <begin position="38"/>
        <end position="67"/>
    </location>
</feature>
<dbReference type="EMBL" id="VDUZ01000010">
    <property type="protein sequence ID" value="TXL76749.1"/>
    <property type="molecule type" value="Genomic_DNA"/>
</dbReference>
<dbReference type="Proteomes" id="UP000321638">
    <property type="component" value="Unassembled WGS sequence"/>
</dbReference>
<feature type="compositionally biased region" description="Basic and acidic residues" evidence="1">
    <location>
        <begin position="48"/>
        <end position="67"/>
    </location>
</feature>